<feature type="transmembrane region" description="Helical" evidence="6">
    <location>
        <begin position="24"/>
        <end position="47"/>
    </location>
</feature>
<dbReference type="InParanoid" id="A0A1Y1M4U4"/>
<dbReference type="PANTHER" id="PTHR12385">
    <property type="entry name" value="CHOLINE TRANSPORTER-LIKE (SLC FAMILY 44)"/>
    <property type="match status" value="1"/>
</dbReference>
<keyword evidence="3 6" id="KW-0812">Transmembrane</keyword>
<evidence type="ECO:0000256" key="6">
    <source>
        <dbReference type="SAM" id="Phobius"/>
    </source>
</evidence>
<gene>
    <name evidence="8" type="ORF">PPYR_04147</name>
</gene>
<evidence type="ECO:0000256" key="5">
    <source>
        <dbReference type="ARBA" id="ARBA00023136"/>
    </source>
</evidence>
<protein>
    <submittedName>
        <fullName evidence="7">Uncharacterized protein</fullName>
    </submittedName>
</protein>
<name>A0A1Y1M4U4_PHOPY</name>
<dbReference type="Proteomes" id="UP000327044">
    <property type="component" value="Unassembled WGS sequence"/>
</dbReference>
<sequence>MGCCTSKPTTSYDEKGGDRGCTDVFWLLVYILFWTLMILVAAFSFVYGNPLRIVNGYDSFGNICGTKNNKYVGSLELSGRDMTGKPYLLYYDIRELKLCLKICVKECPNRNIRDMDELYTYYLQTHNDICKYDFDYNSLRYISDKSGFGTTFGPCPKSVYDSEPILNRCVPKLLGDVTVGVLSGFYDLLNSWDTMEQILGDLYNSWHQILGLVFVSLSYWFVRNDVLTLKCVLCSCLSCYGSITSFTC</sequence>
<evidence type="ECO:0000256" key="1">
    <source>
        <dbReference type="ARBA" id="ARBA00004141"/>
    </source>
</evidence>
<evidence type="ECO:0000313" key="8">
    <source>
        <dbReference type="EMBL" id="KAB0801961.1"/>
    </source>
</evidence>
<keyword evidence="9" id="KW-1185">Reference proteome</keyword>
<proteinExistence type="inferred from homology"/>
<reference evidence="8" key="3">
    <citation type="submission" date="2019-08" db="EMBL/GenBank/DDBJ databases">
        <authorList>
            <consortium name="Photinus pyralis genome working group"/>
            <person name="Fallon T.R."/>
            <person name="Sander Lower S.E."/>
            <person name="Weng J.-K."/>
        </authorList>
    </citation>
    <scope>NUCLEOTIDE SEQUENCE</scope>
    <source>
        <strain evidence="8">1611_PpyrPB1</strain>
        <tissue evidence="8">Whole body</tissue>
    </source>
</reference>
<keyword evidence="5 6" id="KW-0472">Membrane</keyword>
<comment type="similarity">
    <text evidence="2">Belongs to the CTL (choline transporter-like) family.</text>
</comment>
<evidence type="ECO:0000313" key="7">
    <source>
        <dbReference type="EMBL" id="JAV80531.1"/>
    </source>
</evidence>
<organism evidence="7">
    <name type="scientific">Photinus pyralis</name>
    <name type="common">Common eastern firefly</name>
    <name type="synonym">Lampyris pyralis</name>
    <dbReference type="NCBI Taxonomy" id="7054"/>
    <lineage>
        <taxon>Eukaryota</taxon>
        <taxon>Metazoa</taxon>
        <taxon>Ecdysozoa</taxon>
        <taxon>Arthropoda</taxon>
        <taxon>Hexapoda</taxon>
        <taxon>Insecta</taxon>
        <taxon>Pterygota</taxon>
        <taxon>Neoptera</taxon>
        <taxon>Endopterygota</taxon>
        <taxon>Coleoptera</taxon>
        <taxon>Polyphaga</taxon>
        <taxon>Elateriformia</taxon>
        <taxon>Elateroidea</taxon>
        <taxon>Lampyridae</taxon>
        <taxon>Lampyrinae</taxon>
        <taxon>Photinus</taxon>
    </lineage>
</organism>
<dbReference type="AlphaFoldDB" id="A0A1Y1M4U4"/>
<accession>A0A1Y1M4U4</accession>
<dbReference type="GO" id="GO:0022857">
    <property type="term" value="F:transmembrane transporter activity"/>
    <property type="evidence" value="ECO:0007669"/>
    <property type="project" value="InterPro"/>
</dbReference>
<reference evidence="8 9" key="2">
    <citation type="journal article" date="2018" name="Elife">
        <title>Firefly genomes illuminate parallel origins of bioluminescence in beetles.</title>
        <authorList>
            <person name="Fallon T.R."/>
            <person name="Lower S.E."/>
            <person name="Chang C.H."/>
            <person name="Bessho-Uehara M."/>
            <person name="Martin G.J."/>
            <person name="Bewick A.J."/>
            <person name="Behringer M."/>
            <person name="Debat H.J."/>
            <person name="Wong I."/>
            <person name="Day J.C."/>
            <person name="Suvorov A."/>
            <person name="Silva C.J."/>
            <person name="Stanger-Hall K.F."/>
            <person name="Hall D.W."/>
            <person name="Schmitz R.J."/>
            <person name="Nelson D.R."/>
            <person name="Lewis S.M."/>
            <person name="Shigenobu S."/>
            <person name="Bybee S.M."/>
            <person name="Larracuente A.M."/>
            <person name="Oba Y."/>
            <person name="Weng J.K."/>
        </authorList>
    </citation>
    <scope>NUCLEOTIDE SEQUENCE [LARGE SCALE GENOMIC DNA]</scope>
    <source>
        <strain evidence="8">1611_PpyrPB1</strain>
        <tissue evidence="8">Whole body</tissue>
    </source>
</reference>
<evidence type="ECO:0000313" key="9">
    <source>
        <dbReference type="Proteomes" id="UP000327044"/>
    </source>
</evidence>
<comment type="subcellular location">
    <subcellularLocation>
        <location evidence="1">Membrane</location>
        <topology evidence="1">Multi-pass membrane protein</topology>
    </subcellularLocation>
</comment>
<dbReference type="PANTHER" id="PTHR12385:SF12">
    <property type="entry name" value="CHOLINE TRANSPORTER-LIKE PROTEIN"/>
    <property type="match status" value="1"/>
</dbReference>
<dbReference type="EMBL" id="GEZM01041277">
    <property type="protein sequence ID" value="JAV80531.1"/>
    <property type="molecule type" value="Transcribed_RNA"/>
</dbReference>
<evidence type="ECO:0000256" key="2">
    <source>
        <dbReference type="ARBA" id="ARBA00007168"/>
    </source>
</evidence>
<evidence type="ECO:0000256" key="4">
    <source>
        <dbReference type="ARBA" id="ARBA00022989"/>
    </source>
</evidence>
<dbReference type="EMBL" id="VVIM01000002">
    <property type="protein sequence ID" value="KAB0801961.1"/>
    <property type="molecule type" value="Genomic_DNA"/>
</dbReference>
<keyword evidence="4 6" id="KW-1133">Transmembrane helix</keyword>
<evidence type="ECO:0000256" key="3">
    <source>
        <dbReference type="ARBA" id="ARBA00022692"/>
    </source>
</evidence>
<dbReference type="EMBL" id="GEZM01041280">
    <property type="protein sequence ID" value="JAV80527.1"/>
    <property type="molecule type" value="Transcribed_RNA"/>
</dbReference>
<dbReference type="GO" id="GO:0016020">
    <property type="term" value="C:membrane"/>
    <property type="evidence" value="ECO:0007669"/>
    <property type="project" value="UniProtKB-SubCell"/>
</dbReference>
<dbReference type="EMBL" id="GEZM01041275">
    <property type="protein sequence ID" value="JAV80533.1"/>
    <property type="molecule type" value="Transcribed_RNA"/>
</dbReference>
<reference evidence="7" key="1">
    <citation type="journal article" date="2016" name="Sci. Rep.">
        <title>Molecular characterization of firefly nuptial gifts: a multi-omics approach sheds light on postcopulatory sexual selection.</title>
        <authorList>
            <person name="Al-Wathiqui N."/>
            <person name="Fallon T.R."/>
            <person name="South A."/>
            <person name="Weng J.K."/>
            <person name="Lewis S.M."/>
        </authorList>
    </citation>
    <scope>NUCLEOTIDE SEQUENCE</scope>
</reference>
<dbReference type="InterPro" id="IPR007603">
    <property type="entry name" value="Choline_transptr-like"/>
</dbReference>